<gene>
    <name evidence="1" type="ORF">MCOL2_20873</name>
</gene>
<sequence length="49" mass="5818">DAKEKHGMRFTTYRGLRKVTLQAMLNFCCYESKKTSLMVLEKPRFSILF</sequence>
<dbReference type="AlphaFoldDB" id="W7D0V3"/>
<dbReference type="Proteomes" id="UP000019241">
    <property type="component" value="Unassembled WGS sequence"/>
</dbReference>
<proteinExistence type="predicted"/>
<comment type="caution">
    <text evidence="1">The sequence shown here is derived from an EMBL/GenBank/DDBJ whole genome shotgun (WGS) entry which is preliminary data.</text>
</comment>
<name>W7D0V3_9LIST</name>
<protein>
    <submittedName>
        <fullName evidence="1">Putative transposase</fullName>
    </submittedName>
</protein>
<reference evidence="1 2" key="1">
    <citation type="submission" date="2012-12" db="EMBL/GenBank/DDBJ databases">
        <title>Novel taxa of Listeriaceae from agricultural environments in the United States.</title>
        <authorList>
            <person name="den Bakker H.C."/>
            <person name="Allred A."/>
            <person name="Warchocki S."/>
            <person name="Wright E.M."/>
            <person name="Burrell A."/>
            <person name="Nightingale K.K."/>
            <person name="Kephart D."/>
            <person name="Wiedmann M."/>
        </authorList>
    </citation>
    <scope>NUCLEOTIDE SEQUENCE [LARGE SCALE GENOMIC DNA]</scope>
    <source>
        <strain evidence="1 2">FSL S10-1203</strain>
    </source>
</reference>
<evidence type="ECO:0000313" key="2">
    <source>
        <dbReference type="Proteomes" id="UP000019241"/>
    </source>
</evidence>
<organism evidence="1 2">
    <name type="scientific">Listeria fleischmannii FSL S10-1203</name>
    <dbReference type="NCBI Taxonomy" id="1265822"/>
    <lineage>
        <taxon>Bacteria</taxon>
        <taxon>Bacillati</taxon>
        <taxon>Bacillota</taxon>
        <taxon>Bacilli</taxon>
        <taxon>Bacillales</taxon>
        <taxon>Listeriaceae</taxon>
        <taxon>Listeria</taxon>
    </lineage>
</organism>
<dbReference type="EMBL" id="AODM01000107">
    <property type="protein sequence ID" value="EUJ42710.1"/>
    <property type="molecule type" value="Genomic_DNA"/>
</dbReference>
<evidence type="ECO:0000313" key="1">
    <source>
        <dbReference type="EMBL" id="EUJ42710.1"/>
    </source>
</evidence>
<feature type="non-terminal residue" evidence="1">
    <location>
        <position position="1"/>
    </location>
</feature>
<accession>W7D0V3</accession>